<dbReference type="Pfam" id="PF01883">
    <property type="entry name" value="FeS_assembly_P"/>
    <property type="match status" value="1"/>
</dbReference>
<dbReference type="InterPro" id="IPR034904">
    <property type="entry name" value="FSCA_dom_sf"/>
</dbReference>
<evidence type="ECO:0000256" key="1">
    <source>
        <dbReference type="ARBA" id="ARBA00010381"/>
    </source>
</evidence>
<comment type="caution">
    <text evidence="4">The sequence shown here is derived from an EMBL/GenBank/DDBJ whole genome shotgun (WGS) entry which is preliminary data.</text>
</comment>
<reference evidence="4 5" key="1">
    <citation type="submission" date="2024-05" db="EMBL/GenBank/DDBJ databases">
        <authorList>
            <person name="Wallberg A."/>
        </authorList>
    </citation>
    <scope>NUCLEOTIDE SEQUENCE [LARGE SCALE GENOMIC DNA]</scope>
</reference>
<keyword evidence="5" id="KW-1185">Reference proteome</keyword>
<evidence type="ECO:0000256" key="2">
    <source>
        <dbReference type="ARBA" id="ARBA00022829"/>
    </source>
</evidence>
<dbReference type="SUPFAM" id="SSF117916">
    <property type="entry name" value="Fe-S cluster assembly (FSCA) domain-like"/>
    <property type="match status" value="1"/>
</dbReference>
<dbReference type="Proteomes" id="UP001497623">
    <property type="component" value="Unassembled WGS sequence"/>
</dbReference>
<dbReference type="Gene3D" id="6.10.250.1280">
    <property type="match status" value="1"/>
</dbReference>
<name>A0AAV2QWI1_MEGNR</name>
<dbReference type="EMBL" id="CAXKWB010011227">
    <property type="protein sequence ID" value="CAL4100491.1"/>
    <property type="molecule type" value="Genomic_DNA"/>
</dbReference>
<sequence length="151" mass="17038">RLLIPVVQVSMSVDELKVSQDTELLDVSSTVYDVLRLIKDPEKDATLEDLDVVREDCIKVTRFNSDKYHISIQFVPTVPHCSLATLIGLCIRVKLQRALPYAYKADITLAPGSHDTENDVNKQINDKERVAAALENPNLIKVVEDCIKEEY</sequence>
<dbReference type="GO" id="GO:0051604">
    <property type="term" value="P:protein maturation"/>
    <property type="evidence" value="ECO:0007669"/>
    <property type="project" value="InterPro"/>
</dbReference>
<dbReference type="PANTHER" id="PTHR12377">
    <property type="entry name" value="CYTOSOLIC IRON-SULFUR ASSEMBLY COMPONENT 2B-RELATED"/>
    <property type="match status" value="1"/>
</dbReference>
<proteinExistence type="inferred from homology"/>
<evidence type="ECO:0000313" key="5">
    <source>
        <dbReference type="Proteomes" id="UP001497623"/>
    </source>
</evidence>
<accession>A0AAV2QWI1</accession>
<feature type="non-terminal residue" evidence="4">
    <location>
        <position position="1"/>
    </location>
</feature>
<organism evidence="4 5">
    <name type="scientific">Meganyctiphanes norvegica</name>
    <name type="common">Northern krill</name>
    <name type="synonym">Thysanopoda norvegica</name>
    <dbReference type="NCBI Taxonomy" id="48144"/>
    <lineage>
        <taxon>Eukaryota</taxon>
        <taxon>Metazoa</taxon>
        <taxon>Ecdysozoa</taxon>
        <taxon>Arthropoda</taxon>
        <taxon>Crustacea</taxon>
        <taxon>Multicrustacea</taxon>
        <taxon>Malacostraca</taxon>
        <taxon>Eumalacostraca</taxon>
        <taxon>Eucarida</taxon>
        <taxon>Euphausiacea</taxon>
        <taxon>Euphausiidae</taxon>
        <taxon>Meganyctiphanes</taxon>
    </lineage>
</organism>
<dbReference type="PANTHER" id="PTHR12377:SF2">
    <property type="entry name" value="CYTOSOLIC IRON-SULFUR ASSEMBLY COMPONENT 2A"/>
    <property type="match status" value="1"/>
</dbReference>
<evidence type="ECO:0000313" key="4">
    <source>
        <dbReference type="EMBL" id="CAL4100491.1"/>
    </source>
</evidence>
<feature type="domain" description="MIP18 family-like" evidence="3">
    <location>
        <begin position="30"/>
        <end position="101"/>
    </location>
</feature>
<dbReference type="InterPro" id="IPR002744">
    <property type="entry name" value="MIP18-like"/>
</dbReference>
<dbReference type="AlphaFoldDB" id="A0AAV2QWI1"/>
<protein>
    <recommendedName>
        <fullName evidence="3">MIP18 family-like domain-containing protein</fullName>
    </recommendedName>
</protein>
<keyword evidence="2" id="KW-0159">Chromosome partition</keyword>
<dbReference type="Gene3D" id="3.30.300.130">
    <property type="entry name" value="Fe-S cluster assembly (FSCA)"/>
    <property type="match status" value="1"/>
</dbReference>
<comment type="similarity">
    <text evidence="1">Belongs to the MIP18 family.</text>
</comment>
<gene>
    <name evidence="4" type="ORF">MNOR_LOCUS16811</name>
</gene>
<dbReference type="GO" id="GO:0007059">
    <property type="term" value="P:chromosome segregation"/>
    <property type="evidence" value="ECO:0007669"/>
    <property type="project" value="UniProtKB-KW"/>
</dbReference>
<dbReference type="InterPro" id="IPR039796">
    <property type="entry name" value="MIP18"/>
</dbReference>
<dbReference type="FunFam" id="3.30.300.130:FF:000004">
    <property type="entry name" value="cytosolic iron-sulfur assembly component 2A"/>
    <property type="match status" value="1"/>
</dbReference>
<evidence type="ECO:0000259" key="3">
    <source>
        <dbReference type="Pfam" id="PF01883"/>
    </source>
</evidence>